<dbReference type="PROSITE" id="PS50979">
    <property type="entry name" value="BC"/>
    <property type="match status" value="1"/>
</dbReference>
<reference evidence="11 12" key="1">
    <citation type="journal article" date="2018" name="Int. J. Syst. Evol. Microbiol.">
        <title>Epidermidibacterium keratini gen. nov., sp. nov., a member of the family Sporichthyaceae, isolated from keratin epidermis.</title>
        <authorList>
            <person name="Lee D.G."/>
            <person name="Trujillo M.E."/>
            <person name="Kang S."/>
            <person name="Nam J.J."/>
            <person name="Kim Y.J."/>
        </authorList>
    </citation>
    <scope>NUCLEOTIDE SEQUENCE [LARGE SCALE GENOMIC DNA]</scope>
    <source>
        <strain evidence="11 12">EPI-7</strain>
    </source>
</reference>
<dbReference type="RefSeq" id="WP_159546544.1">
    <property type="nucleotide sequence ID" value="NZ_CP047156.1"/>
</dbReference>
<feature type="domain" description="Lipoyl-binding" evidence="7">
    <location>
        <begin position="486"/>
        <end position="564"/>
    </location>
</feature>
<dbReference type="InterPro" id="IPR029045">
    <property type="entry name" value="ClpP/crotonase-like_dom_sf"/>
</dbReference>
<dbReference type="InterPro" id="IPR011764">
    <property type="entry name" value="Biotin_carboxylation_dom"/>
</dbReference>
<name>A0A7L4YRK5_9ACTN</name>
<feature type="domain" description="CoA carboxyltransferase C-terminal" evidence="10">
    <location>
        <begin position="848"/>
        <end position="1083"/>
    </location>
</feature>
<dbReference type="SUPFAM" id="SSF51246">
    <property type="entry name" value="Rudiment single hybrid motif"/>
    <property type="match status" value="1"/>
</dbReference>
<dbReference type="InParanoid" id="A0A7L4YRK5"/>
<dbReference type="Proteomes" id="UP000463857">
    <property type="component" value="Chromosome"/>
</dbReference>
<evidence type="ECO:0000313" key="12">
    <source>
        <dbReference type="Proteomes" id="UP000463857"/>
    </source>
</evidence>
<dbReference type="EMBL" id="CP047156">
    <property type="protein sequence ID" value="QHC01409.1"/>
    <property type="molecule type" value="Genomic_DNA"/>
</dbReference>
<dbReference type="SUPFAM" id="SSF51230">
    <property type="entry name" value="Single hybrid motif"/>
    <property type="match status" value="1"/>
</dbReference>
<dbReference type="PANTHER" id="PTHR48095">
    <property type="entry name" value="PYRUVATE CARBOXYLASE SUBUNIT A"/>
    <property type="match status" value="1"/>
</dbReference>
<protein>
    <submittedName>
        <fullName evidence="11">ATP-grasp domain-containing protein</fullName>
    </submittedName>
</protein>
<dbReference type="InterPro" id="IPR000089">
    <property type="entry name" value="Biotin_lipoyl"/>
</dbReference>
<sequence>MPTPGVLLIANRGEIALRVARTARLMGLRTVAVYSQDDADALHVQRCDEAILLPGVGAAAYLDAAELIRAAQQAGADLLHPGYGFLSESAELARQCAEAGITFVGPDPDALERLGDKGAARALAAELGVATVPGTAAGSSLDDVVEFVDGLRFDGDGPYAGAIIKAAHGGGGRGMRIVRDRDSAAQAYESAQSEAKAAFGRDEVYVEALLRDPRHVEVQVIGDGTGAVSHLYDRDCSMQRRHQKLIEIAPASAVSPRVRREIADAAVRMLSSLSYRGLATVEFLVAGDAWFFMEVNPRIQVEHTVTEEVLGRDLVRDQIDVCTGRRLQEIGLEQPQIPEPAGHAVQIRINSEKMGRGGQPLPQAGTVTDLSFPTGRGVRVDTAAYPGYAINPRFDSMLAKVIVHDAVADLPGVLRLADDVLAHTVIGGVPTNIAYQRAILASDGMGDAASTQYVDRHAKDLAAAATTLEPAAGSDSSGSSALAAQPAALDVPDGAEPLAAPMSGVITAVEVAVGDQVFAGQTLVLIESMKMQHVVAAPSGGQIVSITVQEGTVVDAGTPVGYLDSSVAVDDDQGAVSELDLDRIRADLANVQARKRLLLDEARPAAVQKRHRTGNQTARENVDLLCDTDTFVEYGGMAVAAQRKRRTLDDLIHNTPADGMITGVGHINGRRFSADRTKCAVLAYDYTVLAGTQGYFNHHKTDRLLEVAAKNELPVVFFAEGGGGRPGDLDPPKAGGLVTHTWTALGKLSGKVPVIGVVSGPSFAGNAAILGCCDVIIATQDSNIGMAGPAMIEGGGLGVFAPTEIGPIDVQTANGVVDIAVRDEAEAVEAAKRYLSYFQGDLDEWQQHDQRELRHVVPENRKRAYDVRRAVELVADVDSVLELRPQFGTTVITALARTEGRAVGIMASNPAVLGGAIDSDGSDKAARFMQLCNVFGLPIVSLCDTPGFMVGPESEKSAAVRHFSRMFLAGANIDVPIAAVVLRKAYGLGAMAMVGGSLHAPRMTVSWPTGEFGGMGLEGYVRLGFRKELEAIEDPAKREERYEELLAGMYERGGAINVAMHLEVDDVIDPIDTRKVLISAMSEVPKSKWVNATHTSYLDAW</sequence>
<dbReference type="GO" id="GO:0005524">
    <property type="term" value="F:ATP binding"/>
    <property type="evidence" value="ECO:0007669"/>
    <property type="project" value="UniProtKB-UniRule"/>
</dbReference>
<dbReference type="CDD" id="cd06850">
    <property type="entry name" value="biotinyl_domain"/>
    <property type="match status" value="1"/>
</dbReference>
<keyword evidence="12" id="KW-1185">Reference proteome</keyword>
<evidence type="ECO:0000259" key="8">
    <source>
        <dbReference type="PROSITE" id="PS50975"/>
    </source>
</evidence>
<dbReference type="Gene3D" id="2.40.50.100">
    <property type="match status" value="1"/>
</dbReference>
<dbReference type="PROSITE" id="PS00867">
    <property type="entry name" value="CPSASE_2"/>
    <property type="match status" value="1"/>
</dbReference>
<dbReference type="OrthoDB" id="9760256at2"/>
<gene>
    <name evidence="11" type="ORF">EK0264_14670</name>
</gene>
<keyword evidence="2" id="KW-0436">Ligase</keyword>
<evidence type="ECO:0000256" key="3">
    <source>
        <dbReference type="ARBA" id="ARBA00022741"/>
    </source>
</evidence>
<dbReference type="Pfam" id="PF02785">
    <property type="entry name" value="Biotin_carb_C"/>
    <property type="match status" value="1"/>
</dbReference>
<evidence type="ECO:0000256" key="4">
    <source>
        <dbReference type="ARBA" id="ARBA00022840"/>
    </source>
</evidence>
<dbReference type="InterPro" id="IPR011761">
    <property type="entry name" value="ATP-grasp"/>
</dbReference>
<dbReference type="InterPro" id="IPR034733">
    <property type="entry name" value="AcCoA_carboxyl_beta"/>
</dbReference>
<dbReference type="GO" id="GO:0016874">
    <property type="term" value="F:ligase activity"/>
    <property type="evidence" value="ECO:0007669"/>
    <property type="project" value="UniProtKB-KW"/>
</dbReference>
<dbReference type="Gene3D" id="3.40.50.20">
    <property type="match status" value="1"/>
</dbReference>
<dbReference type="SMART" id="SM00878">
    <property type="entry name" value="Biotin_carb_C"/>
    <property type="match status" value="1"/>
</dbReference>
<dbReference type="Pfam" id="PF00289">
    <property type="entry name" value="Biotin_carb_N"/>
    <property type="match status" value="1"/>
</dbReference>
<proteinExistence type="predicted"/>
<feature type="domain" description="Biotin carboxylation" evidence="9">
    <location>
        <begin position="3"/>
        <end position="459"/>
    </location>
</feature>
<keyword evidence="5" id="KW-0092">Biotin</keyword>
<dbReference type="Gene3D" id="3.90.226.10">
    <property type="entry name" value="2-enoyl-CoA Hydratase, Chain A, domain 1"/>
    <property type="match status" value="2"/>
</dbReference>
<dbReference type="InterPro" id="IPR011054">
    <property type="entry name" value="Rudment_hybrid_motif"/>
</dbReference>
<dbReference type="Gene3D" id="3.30.1490.20">
    <property type="entry name" value="ATP-grasp fold, A domain"/>
    <property type="match status" value="1"/>
</dbReference>
<dbReference type="Pfam" id="PF01039">
    <property type="entry name" value="Carboxyl_trans"/>
    <property type="match status" value="1"/>
</dbReference>
<keyword evidence="4 6" id="KW-0067">ATP-binding</keyword>
<dbReference type="SUPFAM" id="SSF52096">
    <property type="entry name" value="ClpP/crotonase"/>
    <property type="match status" value="2"/>
</dbReference>
<dbReference type="InterPro" id="IPR005482">
    <property type="entry name" value="Biotin_COase_C"/>
</dbReference>
<dbReference type="SUPFAM" id="SSF56059">
    <property type="entry name" value="Glutathione synthetase ATP-binding domain-like"/>
    <property type="match status" value="1"/>
</dbReference>
<comment type="cofactor">
    <cofactor evidence="1">
        <name>biotin</name>
        <dbReference type="ChEBI" id="CHEBI:57586"/>
    </cofactor>
</comment>
<dbReference type="PROSITE" id="PS50975">
    <property type="entry name" value="ATP_GRASP"/>
    <property type="match status" value="1"/>
</dbReference>
<dbReference type="PANTHER" id="PTHR48095:SF5">
    <property type="entry name" value="BLL7292 PROTEIN"/>
    <property type="match status" value="1"/>
</dbReference>
<accession>A0A7L4YRK5</accession>
<keyword evidence="3 6" id="KW-0547">Nucleotide-binding</keyword>
<dbReference type="InterPro" id="IPR005481">
    <property type="entry name" value="BC-like_N"/>
</dbReference>
<dbReference type="KEGG" id="eke:EK0264_14670"/>
<dbReference type="InterPro" id="IPR051602">
    <property type="entry name" value="ACC_Biotin_Carboxylase"/>
</dbReference>
<evidence type="ECO:0000259" key="9">
    <source>
        <dbReference type="PROSITE" id="PS50979"/>
    </source>
</evidence>
<dbReference type="InterPro" id="IPR013815">
    <property type="entry name" value="ATP_grasp_subdomain_1"/>
</dbReference>
<dbReference type="PROSITE" id="PS50989">
    <property type="entry name" value="COA_CT_CTER"/>
    <property type="match status" value="1"/>
</dbReference>
<feature type="domain" description="ATP-grasp" evidence="8">
    <location>
        <begin position="121"/>
        <end position="323"/>
    </location>
</feature>
<dbReference type="InterPro" id="IPR005479">
    <property type="entry name" value="CPAse_ATP-bd"/>
</dbReference>
<evidence type="ECO:0000256" key="2">
    <source>
        <dbReference type="ARBA" id="ARBA00022598"/>
    </source>
</evidence>
<evidence type="ECO:0000256" key="6">
    <source>
        <dbReference type="PROSITE-ProRule" id="PRU00409"/>
    </source>
</evidence>
<dbReference type="Pfam" id="PF00364">
    <property type="entry name" value="Biotin_lipoyl"/>
    <property type="match status" value="1"/>
</dbReference>
<dbReference type="InterPro" id="IPR011763">
    <property type="entry name" value="COA_CT_C"/>
</dbReference>
<dbReference type="InterPro" id="IPR011053">
    <property type="entry name" value="Single_hybrid_motif"/>
</dbReference>
<dbReference type="Gene3D" id="3.30.470.20">
    <property type="entry name" value="ATP-grasp fold, B domain"/>
    <property type="match status" value="1"/>
</dbReference>
<evidence type="ECO:0000256" key="5">
    <source>
        <dbReference type="ARBA" id="ARBA00023267"/>
    </source>
</evidence>
<dbReference type="InterPro" id="IPR016185">
    <property type="entry name" value="PreATP-grasp_dom_sf"/>
</dbReference>
<organism evidence="11 12">
    <name type="scientific">Epidermidibacterium keratini</name>
    <dbReference type="NCBI Taxonomy" id="1891644"/>
    <lineage>
        <taxon>Bacteria</taxon>
        <taxon>Bacillati</taxon>
        <taxon>Actinomycetota</taxon>
        <taxon>Actinomycetes</taxon>
        <taxon>Sporichthyales</taxon>
        <taxon>Sporichthyaceae</taxon>
        <taxon>Epidermidibacterium</taxon>
    </lineage>
</organism>
<dbReference type="GO" id="GO:0046872">
    <property type="term" value="F:metal ion binding"/>
    <property type="evidence" value="ECO:0007669"/>
    <property type="project" value="InterPro"/>
</dbReference>
<evidence type="ECO:0000313" key="11">
    <source>
        <dbReference type="EMBL" id="QHC01409.1"/>
    </source>
</evidence>
<evidence type="ECO:0000259" key="10">
    <source>
        <dbReference type="PROSITE" id="PS50989"/>
    </source>
</evidence>
<dbReference type="PROSITE" id="PS50968">
    <property type="entry name" value="BIOTINYL_LIPOYL"/>
    <property type="match status" value="1"/>
</dbReference>
<dbReference type="AlphaFoldDB" id="A0A7L4YRK5"/>
<dbReference type="SUPFAM" id="SSF52440">
    <property type="entry name" value="PreATP-grasp domain"/>
    <property type="match status" value="1"/>
</dbReference>
<evidence type="ECO:0000259" key="7">
    <source>
        <dbReference type="PROSITE" id="PS50968"/>
    </source>
</evidence>
<dbReference type="Pfam" id="PF02786">
    <property type="entry name" value="CPSase_L_D2"/>
    <property type="match status" value="1"/>
</dbReference>
<evidence type="ECO:0000256" key="1">
    <source>
        <dbReference type="ARBA" id="ARBA00001953"/>
    </source>
</evidence>